<dbReference type="OrthoDB" id="2528619at2759"/>
<dbReference type="InterPro" id="IPR032675">
    <property type="entry name" value="LRR_dom_sf"/>
</dbReference>
<evidence type="ECO:0000256" key="1">
    <source>
        <dbReference type="SAM" id="MobiDB-lite"/>
    </source>
</evidence>
<evidence type="ECO:0000313" key="3">
    <source>
        <dbReference type="Proteomes" id="UP000243876"/>
    </source>
</evidence>
<feature type="compositionally biased region" description="Acidic residues" evidence="1">
    <location>
        <begin position="465"/>
        <end position="482"/>
    </location>
</feature>
<feature type="compositionally biased region" description="Polar residues" evidence="1">
    <location>
        <begin position="537"/>
        <end position="548"/>
    </location>
</feature>
<feature type="compositionally biased region" description="Low complexity" evidence="1">
    <location>
        <begin position="520"/>
        <end position="533"/>
    </location>
</feature>
<proteinExistence type="predicted"/>
<name>A0A0D6ELC1_SPOSA</name>
<feature type="region of interest" description="Disordered" evidence="1">
    <location>
        <begin position="464"/>
        <end position="566"/>
    </location>
</feature>
<protein>
    <submittedName>
        <fullName evidence="2">SPOSA6832_02024-mRNA-1:cds</fullName>
    </submittedName>
</protein>
<reference evidence="3" key="1">
    <citation type="submission" date="2015-02" db="EMBL/GenBank/DDBJ databases">
        <authorList>
            <person name="Gon?alves P."/>
        </authorList>
    </citation>
    <scope>NUCLEOTIDE SEQUENCE [LARGE SCALE GENOMIC DNA]</scope>
</reference>
<sequence length="765" mass="83031">MVKVIATPPACCCSICSRAKLAPLLPVTASLVYPARPSSTLREGPGACSTQASTVASTSSEPYQVPAACRLPDELLLAIFDLARPPLPPVATRRHPLPPAWRSYLQLCLVHRTWVHSARDSVAKCVIVRTRRQMRALSNALEHGAVGGKVEELLLELKETESGAEEGAAGATCDAVARTSKVDADQGEADLEVLRLLRACGPDLKALRLRGFGDPTLVTLPSSIKPFLSSLELIEYSPVDYAYPPSTVGLMCGLSGLPKLKHLILDPSTRYLTPLRDLPEMFMGPLTRLVEALPAVLADDSHRTLYADAFNDETHMQHLSSLTLHSLALTPLTLLGLVFSSFGTLTSLSLSSTFFSGPASTLFNLLSLLAPQLESLEWEDKLINPVATLATPVLRRLTSLRQLKKLKLFSEHVFSSFHRSTFDLPPDLEDLSVGRRGSLEGADVEWWIERIEDLLDSKVTHYEMESADDSTEMDLEVEEEGEEREHTERADRTAKSGTALADGADLLKRAASPPTSPQLSVSITPPFSISTPPLARTTPSEKSGSSRPRLSWRHPPSASPPPQLRRFSLCTTDVTLRADEDLHDKIDDLVQRGVKVQFWNLQVVMLETLELTRDLRVDMLQTGEDYDGLNAAARRATTPAAPPAPASLAAPEELVEDGAAAEETSVPECELGPDAVAEACAEAAEVREAIPLVAEAATDDAADELPRRVGRVAVQNEVKPAWARAHHAAGVTDDTRSGSVPHISARRAREERHDRPEACEGPVEP</sequence>
<feature type="compositionally biased region" description="Basic and acidic residues" evidence="1">
    <location>
        <begin position="747"/>
        <end position="758"/>
    </location>
</feature>
<dbReference type="Gene3D" id="3.80.10.10">
    <property type="entry name" value="Ribonuclease Inhibitor"/>
    <property type="match status" value="1"/>
</dbReference>
<gene>
    <name evidence="2" type="primary">SPOSA6832_02024</name>
</gene>
<dbReference type="EMBL" id="CENE01000006">
    <property type="protein sequence ID" value="CEQ40425.1"/>
    <property type="molecule type" value="Genomic_DNA"/>
</dbReference>
<dbReference type="Proteomes" id="UP000243876">
    <property type="component" value="Unassembled WGS sequence"/>
</dbReference>
<dbReference type="AlphaFoldDB" id="A0A0D6ELC1"/>
<organism evidence="2 3">
    <name type="scientific">Sporidiobolus salmonicolor</name>
    <name type="common">Yeast-like fungus</name>
    <name type="synonym">Sporobolomyces salmonicolor</name>
    <dbReference type="NCBI Taxonomy" id="5005"/>
    <lineage>
        <taxon>Eukaryota</taxon>
        <taxon>Fungi</taxon>
        <taxon>Dikarya</taxon>
        <taxon>Basidiomycota</taxon>
        <taxon>Pucciniomycotina</taxon>
        <taxon>Microbotryomycetes</taxon>
        <taxon>Sporidiobolales</taxon>
        <taxon>Sporidiobolaceae</taxon>
        <taxon>Sporobolomyces</taxon>
    </lineage>
</organism>
<feature type="region of interest" description="Disordered" evidence="1">
    <location>
        <begin position="724"/>
        <end position="765"/>
    </location>
</feature>
<evidence type="ECO:0000313" key="2">
    <source>
        <dbReference type="EMBL" id="CEQ40425.1"/>
    </source>
</evidence>
<keyword evidence="3" id="KW-1185">Reference proteome</keyword>
<feature type="compositionally biased region" description="Basic and acidic residues" evidence="1">
    <location>
        <begin position="483"/>
        <end position="494"/>
    </location>
</feature>
<accession>A0A0D6ELC1</accession>
<dbReference type="SUPFAM" id="SSF52047">
    <property type="entry name" value="RNI-like"/>
    <property type="match status" value="1"/>
</dbReference>